<evidence type="ECO:0000256" key="6">
    <source>
        <dbReference type="SAM" id="MobiDB-lite"/>
    </source>
</evidence>
<protein>
    <recommendedName>
        <fullName evidence="4 5">Flagellar hook-basal body complex protein FliE</fullName>
    </recommendedName>
</protein>
<dbReference type="Pfam" id="PF02049">
    <property type="entry name" value="FliE"/>
    <property type="match status" value="1"/>
</dbReference>
<evidence type="ECO:0000313" key="8">
    <source>
        <dbReference type="Proteomes" id="UP001559623"/>
    </source>
</evidence>
<evidence type="ECO:0000256" key="1">
    <source>
        <dbReference type="ARBA" id="ARBA00004117"/>
    </source>
</evidence>
<accession>A0ABV3X357</accession>
<keyword evidence="3 4" id="KW-0975">Bacterial flagellum</keyword>
<sequence>MQIEALQMMPVQMTGESHLGETEQRETKTFGEFLEDSLGQVNGLIKDSERLNMELAAGRITDVSEVVIAGEKASIATQLTMQVRNRAVEAYQEIMRMQV</sequence>
<feature type="region of interest" description="Disordered" evidence="6">
    <location>
        <begin position="1"/>
        <end position="26"/>
    </location>
</feature>
<keyword evidence="7" id="KW-0282">Flagellum</keyword>
<dbReference type="PANTHER" id="PTHR34653">
    <property type="match status" value="1"/>
</dbReference>
<dbReference type="RefSeq" id="WP_368846365.1">
    <property type="nucleotide sequence ID" value="NZ_CP194411.1"/>
</dbReference>
<comment type="similarity">
    <text evidence="2 4">Belongs to the FliE family.</text>
</comment>
<organism evidence="7 8">
    <name type="scientific">Selenomonas sputigena</name>
    <dbReference type="NCBI Taxonomy" id="69823"/>
    <lineage>
        <taxon>Bacteria</taxon>
        <taxon>Bacillati</taxon>
        <taxon>Bacillota</taxon>
        <taxon>Negativicutes</taxon>
        <taxon>Selenomonadales</taxon>
        <taxon>Selenomonadaceae</taxon>
        <taxon>Selenomonas</taxon>
    </lineage>
</organism>
<keyword evidence="7" id="KW-0966">Cell projection</keyword>
<dbReference type="PRINTS" id="PR01006">
    <property type="entry name" value="FLGHOOKFLIE"/>
</dbReference>
<proteinExistence type="inferred from homology"/>
<comment type="caution">
    <text evidence="7">The sequence shown here is derived from an EMBL/GenBank/DDBJ whole genome shotgun (WGS) entry which is preliminary data.</text>
</comment>
<evidence type="ECO:0000256" key="3">
    <source>
        <dbReference type="ARBA" id="ARBA00023143"/>
    </source>
</evidence>
<name>A0ABV3X357_9FIRM</name>
<dbReference type="PANTHER" id="PTHR34653:SF1">
    <property type="entry name" value="FLAGELLAR HOOK-BASAL BODY COMPLEX PROTEIN FLIE"/>
    <property type="match status" value="1"/>
</dbReference>
<dbReference type="HAMAP" id="MF_00724">
    <property type="entry name" value="FliE"/>
    <property type="match status" value="1"/>
</dbReference>
<dbReference type="EMBL" id="JARVLH010000002">
    <property type="protein sequence ID" value="MEX5284632.1"/>
    <property type="molecule type" value="Genomic_DNA"/>
</dbReference>
<evidence type="ECO:0000256" key="5">
    <source>
        <dbReference type="NCBIfam" id="TIGR00205"/>
    </source>
</evidence>
<dbReference type="NCBIfam" id="TIGR00205">
    <property type="entry name" value="fliE"/>
    <property type="match status" value="1"/>
</dbReference>
<reference evidence="7 8" key="1">
    <citation type="submission" date="2023-04" db="EMBL/GenBank/DDBJ databases">
        <title>Genome Sequence of Selenomonas sputigena ATCC 33150.</title>
        <authorList>
            <person name="Miller D.P."/>
            <person name="Anvari S."/>
            <person name="Polson S.W."/>
            <person name="Macdonald M."/>
            <person name="Mcdowell J.V."/>
        </authorList>
    </citation>
    <scope>NUCLEOTIDE SEQUENCE [LARGE SCALE GENOMIC DNA]</scope>
    <source>
        <strain evidence="7 8">ATCC 33150</strain>
    </source>
</reference>
<evidence type="ECO:0000313" key="7">
    <source>
        <dbReference type="EMBL" id="MEX5284632.1"/>
    </source>
</evidence>
<evidence type="ECO:0000256" key="2">
    <source>
        <dbReference type="ARBA" id="ARBA00009272"/>
    </source>
</evidence>
<keyword evidence="7" id="KW-0969">Cilium</keyword>
<dbReference type="InterPro" id="IPR001624">
    <property type="entry name" value="FliE"/>
</dbReference>
<evidence type="ECO:0000256" key="4">
    <source>
        <dbReference type="HAMAP-Rule" id="MF_00724"/>
    </source>
</evidence>
<comment type="subcellular location">
    <subcellularLocation>
        <location evidence="1 4">Bacterial flagellum basal body</location>
    </subcellularLocation>
</comment>
<gene>
    <name evidence="4 7" type="primary">fliE</name>
    <name evidence="7" type="ORF">QCO44_03120</name>
</gene>
<keyword evidence="8" id="KW-1185">Reference proteome</keyword>
<dbReference type="Proteomes" id="UP001559623">
    <property type="component" value="Unassembled WGS sequence"/>
</dbReference>